<protein>
    <recommendedName>
        <fullName evidence="4">General secretion pathway GspH domain-containing protein</fullName>
    </recommendedName>
</protein>
<keyword evidence="1" id="KW-0812">Transmembrane</keyword>
<dbReference type="InterPro" id="IPR045584">
    <property type="entry name" value="Pilin-like"/>
</dbReference>
<dbReference type="Proteomes" id="UP000177954">
    <property type="component" value="Unassembled WGS sequence"/>
</dbReference>
<proteinExistence type="predicted"/>
<feature type="transmembrane region" description="Helical" evidence="1">
    <location>
        <begin position="12"/>
        <end position="38"/>
    </location>
</feature>
<evidence type="ECO:0000256" key="1">
    <source>
        <dbReference type="SAM" id="Phobius"/>
    </source>
</evidence>
<comment type="caution">
    <text evidence="2">The sequence shown here is derived from an EMBL/GenBank/DDBJ whole genome shotgun (WGS) entry which is preliminary data.</text>
</comment>
<accession>A0A1G2GYG4</accession>
<dbReference type="SUPFAM" id="SSF54523">
    <property type="entry name" value="Pili subunits"/>
    <property type="match status" value="1"/>
</dbReference>
<name>A0A1G2GYG4_9BACT</name>
<dbReference type="Gene3D" id="3.30.700.10">
    <property type="entry name" value="Glycoprotein, Type 4 Pilin"/>
    <property type="match status" value="1"/>
</dbReference>
<reference evidence="2 3" key="1">
    <citation type="journal article" date="2016" name="Nat. Commun.">
        <title>Thousands of microbial genomes shed light on interconnected biogeochemical processes in an aquifer system.</title>
        <authorList>
            <person name="Anantharaman K."/>
            <person name="Brown C.T."/>
            <person name="Hug L.A."/>
            <person name="Sharon I."/>
            <person name="Castelle C.J."/>
            <person name="Probst A.J."/>
            <person name="Thomas B.C."/>
            <person name="Singh A."/>
            <person name="Wilkins M.J."/>
            <person name="Karaoz U."/>
            <person name="Brodie E.L."/>
            <person name="Williams K.H."/>
            <person name="Hubbard S.S."/>
            <person name="Banfield J.F."/>
        </authorList>
    </citation>
    <scope>NUCLEOTIDE SEQUENCE [LARGE SCALE GENOMIC DNA]</scope>
</reference>
<dbReference type="AlphaFoldDB" id="A0A1G2GYG4"/>
<organism evidence="2 3">
    <name type="scientific">Candidatus Ryanbacteria bacterium RIFCSPLOWO2_02_FULL_47_14</name>
    <dbReference type="NCBI Taxonomy" id="1802129"/>
    <lineage>
        <taxon>Bacteria</taxon>
        <taxon>Candidatus Ryaniibacteriota</taxon>
    </lineage>
</organism>
<evidence type="ECO:0000313" key="2">
    <source>
        <dbReference type="EMBL" id="OGZ55233.1"/>
    </source>
</evidence>
<keyword evidence="1" id="KW-1133">Transmembrane helix</keyword>
<dbReference type="EMBL" id="MHNZ01000035">
    <property type="protein sequence ID" value="OGZ55233.1"/>
    <property type="molecule type" value="Genomic_DNA"/>
</dbReference>
<evidence type="ECO:0008006" key="4">
    <source>
        <dbReference type="Google" id="ProtNLM"/>
    </source>
</evidence>
<sequence length="178" mass="19350">MKLRRSSKFVSGGISMFELVIVLAIGAILMGFVVRGYYSFFHQNRLNEAVENIVNMLQKARNRTLSSYDETGTGASHCVHFDPAPTNKVSLFQFNSSDSTCSIQVDSLNYYELSSPVEIVSVTGLGALQSVVFQRISGDATTNGVLDLAASASIVVRSSWDNSQRTITISPTGVIQVE</sequence>
<evidence type="ECO:0000313" key="3">
    <source>
        <dbReference type="Proteomes" id="UP000177954"/>
    </source>
</evidence>
<keyword evidence="1" id="KW-0472">Membrane</keyword>
<gene>
    <name evidence="2" type="ORF">A3J04_02175</name>
</gene>